<proteinExistence type="inferred from homology"/>
<keyword evidence="6" id="KW-0663">Pyridoxal phosphate</keyword>
<dbReference type="NCBIfam" id="NF004770">
    <property type="entry name" value="PRK06108.1"/>
    <property type="match status" value="1"/>
</dbReference>
<dbReference type="GO" id="GO:0004069">
    <property type="term" value="F:L-aspartate:2-oxoglutarate aminotransferase activity"/>
    <property type="evidence" value="ECO:0007669"/>
    <property type="project" value="UniProtKB-EC"/>
</dbReference>
<evidence type="ECO:0000256" key="4">
    <source>
        <dbReference type="ARBA" id="ARBA00022576"/>
    </source>
</evidence>
<dbReference type="InterPro" id="IPR015422">
    <property type="entry name" value="PyrdxlP-dep_Trfase_small"/>
</dbReference>
<accession>A0A841KCV5</accession>
<gene>
    <name evidence="9" type="ORF">HNQ73_000717</name>
</gene>
<dbReference type="InterPro" id="IPR050596">
    <property type="entry name" value="AspAT/PAT-like"/>
</dbReference>
<reference evidence="9 10" key="1">
    <citation type="submission" date="2020-08" db="EMBL/GenBank/DDBJ databases">
        <title>Genomic Encyclopedia of Type Strains, Phase IV (KMG-IV): sequencing the most valuable type-strain genomes for metagenomic binning, comparative biology and taxonomic classification.</title>
        <authorList>
            <person name="Goeker M."/>
        </authorList>
    </citation>
    <scope>NUCLEOTIDE SEQUENCE [LARGE SCALE GENOMIC DNA]</scope>
    <source>
        <strain evidence="9 10">DSM 101465</strain>
    </source>
</reference>
<keyword evidence="5 9" id="KW-0808">Transferase</keyword>
<dbReference type="EC" id="2.6.1.1" evidence="3"/>
<evidence type="ECO:0000256" key="2">
    <source>
        <dbReference type="ARBA" id="ARBA00007441"/>
    </source>
</evidence>
<evidence type="ECO:0000256" key="5">
    <source>
        <dbReference type="ARBA" id="ARBA00022679"/>
    </source>
</evidence>
<keyword evidence="10" id="KW-1185">Reference proteome</keyword>
<dbReference type="GO" id="GO:0006520">
    <property type="term" value="P:amino acid metabolic process"/>
    <property type="evidence" value="ECO:0007669"/>
    <property type="project" value="InterPro"/>
</dbReference>
<dbReference type="CDD" id="cd00609">
    <property type="entry name" value="AAT_like"/>
    <property type="match status" value="1"/>
</dbReference>
<name>A0A841KCV5_9HYPH</name>
<sequence length="390" mass="42300">MNDLSLLSSLRREAREAPASGIVDVVNHGRTRPGLIPLWVGEGDMPTPAFIAEAATRSLAAGETFYTWQRGIPELREALARYISRLYGKPYAAERFYVTGSGMQALQIAVRMLVGSGDEVVLPTPAWPNFEAAIGIAGAKAVPVPMQLSNAGWTLDLDRLAGAITPATRVICINSPANPTGWTATREELAAILALARRHGLWIIADEIYGRFVYDGAERAPSFRDVMEDDDRIVFVQTFSKNWAMTGWRVGWLEAPPALGDVIENLIQYATSGVAVFIQRACVAALDHGEGFVAHQIARAKAGRDIVCRGLAATGRVRFAEPAGAFYLFFSVDGEDDTRRLAIRLVDEANVGLAPGSAFGAGGERFLRLCFARKAEDLEEAVARLARALR</sequence>
<dbReference type="AlphaFoldDB" id="A0A841KCV5"/>
<dbReference type="Pfam" id="PF00155">
    <property type="entry name" value="Aminotran_1_2"/>
    <property type="match status" value="1"/>
</dbReference>
<keyword evidence="4 9" id="KW-0032">Aminotransferase</keyword>
<protein>
    <recommendedName>
        <fullName evidence="3">aspartate transaminase</fullName>
        <ecNumber evidence="3">2.6.1.1</ecNumber>
    </recommendedName>
</protein>
<dbReference type="InterPro" id="IPR015424">
    <property type="entry name" value="PyrdxlP-dep_Trfase"/>
</dbReference>
<dbReference type="Gene3D" id="3.90.1150.10">
    <property type="entry name" value="Aspartate Aminotransferase, domain 1"/>
    <property type="match status" value="1"/>
</dbReference>
<organism evidence="9 10">
    <name type="scientific">Chelatococcus composti</name>
    <dbReference type="NCBI Taxonomy" id="1743235"/>
    <lineage>
        <taxon>Bacteria</taxon>
        <taxon>Pseudomonadati</taxon>
        <taxon>Pseudomonadota</taxon>
        <taxon>Alphaproteobacteria</taxon>
        <taxon>Hyphomicrobiales</taxon>
        <taxon>Chelatococcaceae</taxon>
        <taxon>Chelatococcus</taxon>
    </lineage>
</organism>
<evidence type="ECO:0000313" key="9">
    <source>
        <dbReference type="EMBL" id="MBB6167099.1"/>
    </source>
</evidence>
<dbReference type="EMBL" id="JACHEH010000002">
    <property type="protein sequence ID" value="MBB6167099.1"/>
    <property type="molecule type" value="Genomic_DNA"/>
</dbReference>
<feature type="domain" description="Aminotransferase class I/classII large" evidence="8">
    <location>
        <begin position="39"/>
        <end position="385"/>
    </location>
</feature>
<comment type="catalytic activity">
    <reaction evidence="7">
        <text>L-aspartate + 2-oxoglutarate = oxaloacetate + L-glutamate</text>
        <dbReference type="Rhea" id="RHEA:21824"/>
        <dbReference type="ChEBI" id="CHEBI:16452"/>
        <dbReference type="ChEBI" id="CHEBI:16810"/>
        <dbReference type="ChEBI" id="CHEBI:29985"/>
        <dbReference type="ChEBI" id="CHEBI:29991"/>
        <dbReference type="EC" id="2.6.1.1"/>
    </reaction>
</comment>
<evidence type="ECO:0000256" key="1">
    <source>
        <dbReference type="ARBA" id="ARBA00001933"/>
    </source>
</evidence>
<dbReference type="InterPro" id="IPR015421">
    <property type="entry name" value="PyrdxlP-dep_Trfase_major"/>
</dbReference>
<dbReference type="GO" id="GO:0030170">
    <property type="term" value="F:pyridoxal phosphate binding"/>
    <property type="evidence" value="ECO:0007669"/>
    <property type="project" value="InterPro"/>
</dbReference>
<evidence type="ECO:0000313" key="10">
    <source>
        <dbReference type="Proteomes" id="UP000588017"/>
    </source>
</evidence>
<evidence type="ECO:0000256" key="6">
    <source>
        <dbReference type="ARBA" id="ARBA00022898"/>
    </source>
</evidence>
<evidence type="ECO:0000256" key="3">
    <source>
        <dbReference type="ARBA" id="ARBA00012753"/>
    </source>
</evidence>
<comment type="caution">
    <text evidence="9">The sequence shown here is derived from an EMBL/GenBank/DDBJ whole genome shotgun (WGS) entry which is preliminary data.</text>
</comment>
<evidence type="ECO:0000259" key="8">
    <source>
        <dbReference type="Pfam" id="PF00155"/>
    </source>
</evidence>
<dbReference type="PANTHER" id="PTHR46383">
    <property type="entry name" value="ASPARTATE AMINOTRANSFERASE"/>
    <property type="match status" value="1"/>
</dbReference>
<dbReference type="InterPro" id="IPR004839">
    <property type="entry name" value="Aminotransferase_I/II_large"/>
</dbReference>
<comment type="similarity">
    <text evidence="2">Belongs to the class-I pyridoxal-phosphate-dependent aminotransferase family.</text>
</comment>
<dbReference type="PANTHER" id="PTHR46383:SF1">
    <property type="entry name" value="ASPARTATE AMINOTRANSFERASE"/>
    <property type="match status" value="1"/>
</dbReference>
<dbReference type="Proteomes" id="UP000588017">
    <property type="component" value="Unassembled WGS sequence"/>
</dbReference>
<dbReference type="SUPFAM" id="SSF53383">
    <property type="entry name" value="PLP-dependent transferases"/>
    <property type="match status" value="1"/>
</dbReference>
<evidence type="ECO:0000256" key="7">
    <source>
        <dbReference type="ARBA" id="ARBA00049185"/>
    </source>
</evidence>
<comment type="cofactor">
    <cofactor evidence="1">
        <name>pyridoxal 5'-phosphate</name>
        <dbReference type="ChEBI" id="CHEBI:597326"/>
    </cofactor>
</comment>
<dbReference type="Gene3D" id="3.40.640.10">
    <property type="entry name" value="Type I PLP-dependent aspartate aminotransferase-like (Major domain)"/>
    <property type="match status" value="1"/>
</dbReference>